<dbReference type="Gene3D" id="3.40.390.10">
    <property type="entry name" value="Collagenase (Catalytic Domain)"/>
    <property type="match status" value="1"/>
</dbReference>
<dbReference type="GO" id="GO:0005178">
    <property type="term" value="F:integrin binding"/>
    <property type="evidence" value="ECO:0007669"/>
    <property type="project" value="TreeGrafter"/>
</dbReference>
<dbReference type="InterPro" id="IPR029482">
    <property type="entry name" value="HRXXH"/>
</dbReference>
<feature type="region of interest" description="Disordered" evidence="1">
    <location>
        <begin position="209"/>
        <end position="237"/>
    </location>
</feature>
<dbReference type="SUPFAM" id="SSF55486">
    <property type="entry name" value="Metalloproteases ('zincins'), catalytic domain"/>
    <property type="match status" value="1"/>
</dbReference>
<dbReference type="GO" id="GO:0008237">
    <property type="term" value="F:metallopeptidase activity"/>
    <property type="evidence" value="ECO:0007669"/>
    <property type="project" value="InterPro"/>
</dbReference>
<protein>
    <submittedName>
        <fullName evidence="3">Zincin</fullName>
    </submittedName>
</protein>
<proteinExistence type="predicted"/>
<dbReference type="GO" id="GO:0008270">
    <property type="term" value="F:zinc ion binding"/>
    <property type="evidence" value="ECO:0007669"/>
    <property type="project" value="TreeGrafter"/>
</dbReference>
<accession>A0A3N4HG33</accession>
<keyword evidence="4" id="KW-1185">Reference proteome</keyword>
<dbReference type="InterPro" id="IPR024079">
    <property type="entry name" value="MetalloPept_cat_dom_sf"/>
</dbReference>
<dbReference type="Pfam" id="PF13933">
    <property type="entry name" value="HRXXH"/>
    <property type="match status" value="1"/>
</dbReference>
<dbReference type="Proteomes" id="UP000275078">
    <property type="component" value="Unassembled WGS sequence"/>
</dbReference>
<dbReference type="PANTHER" id="PTHR39399">
    <property type="entry name" value="PROTEIN ZPS1"/>
    <property type="match status" value="1"/>
</dbReference>
<dbReference type="AlphaFoldDB" id="A0A3N4HG33"/>
<dbReference type="GO" id="GO:0005576">
    <property type="term" value="C:extracellular region"/>
    <property type="evidence" value="ECO:0007669"/>
    <property type="project" value="TreeGrafter"/>
</dbReference>
<dbReference type="EMBL" id="ML119834">
    <property type="protein sequence ID" value="RPA73082.1"/>
    <property type="molecule type" value="Genomic_DNA"/>
</dbReference>
<evidence type="ECO:0000313" key="3">
    <source>
        <dbReference type="EMBL" id="RPA73082.1"/>
    </source>
</evidence>
<feature type="compositionally biased region" description="Basic and acidic residues" evidence="1">
    <location>
        <begin position="209"/>
        <end position="218"/>
    </location>
</feature>
<reference evidence="3 4" key="1">
    <citation type="journal article" date="2018" name="Nat. Ecol. Evol.">
        <title>Pezizomycetes genomes reveal the molecular basis of ectomycorrhizal truffle lifestyle.</title>
        <authorList>
            <person name="Murat C."/>
            <person name="Payen T."/>
            <person name="Noel B."/>
            <person name="Kuo A."/>
            <person name="Morin E."/>
            <person name="Chen J."/>
            <person name="Kohler A."/>
            <person name="Krizsan K."/>
            <person name="Balestrini R."/>
            <person name="Da Silva C."/>
            <person name="Montanini B."/>
            <person name="Hainaut M."/>
            <person name="Levati E."/>
            <person name="Barry K.W."/>
            <person name="Belfiori B."/>
            <person name="Cichocki N."/>
            <person name="Clum A."/>
            <person name="Dockter R.B."/>
            <person name="Fauchery L."/>
            <person name="Guy J."/>
            <person name="Iotti M."/>
            <person name="Le Tacon F."/>
            <person name="Lindquist E.A."/>
            <person name="Lipzen A."/>
            <person name="Malagnac F."/>
            <person name="Mello A."/>
            <person name="Molinier V."/>
            <person name="Miyauchi S."/>
            <person name="Poulain J."/>
            <person name="Riccioni C."/>
            <person name="Rubini A."/>
            <person name="Sitrit Y."/>
            <person name="Splivallo R."/>
            <person name="Traeger S."/>
            <person name="Wang M."/>
            <person name="Zifcakova L."/>
            <person name="Wipf D."/>
            <person name="Zambonelli A."/>
            <person name="Paolocci F."/>
            <person name="Nowrousian M."/>
            <person name="Ottonello S."/>
            <person name="Baldrian P."/>
            <person name="Spatafora J.W."/>
            <person name="Henrissat B."/>
            <person name="Nagy L.G."/>
            <person name="Aury J.M."/>
            <person name="Wincker P."/>
            <person name="Grigoriev I.V."/>
            <person name="Bonfante P."/>
            <person name="Martin F.M."/>
        </authorList>
    </citation>
    <scope>NUCLEOTIDE SEQUENCE [LARGE SCALE GENOMIC DNA]</scope>
    <source>
        <strain evidence="3 4">RN42</strain>
    </source>
</reference>
<evidence type="ECO:0000313" key="4">
    <source>
        <dbReference type="Proteomes" id="UP000275078"/>
    </source>
</evidence>
<sequence length="237" mass="25946">CSTPQTRQIHRGLLETEELVANALSHLHTHGRSSSIFKKYFGDSPTAEPIGWFSRILYAAKPGALLRCDDPDGNCANDPTWAGHHRGSNATEETVICPPSYTLRLPLSKFCDGTTVAGNKTNIFWASDLLHRLLHVPGVSEEAVLHYSDGYQEVLDWAASKNETVRGLRTRNSDGVIYFALEAYAESVVPGGGCVGEVVGKGEVVKVEDKKEDKKDGKVEEEEKDCHSHDDGTVHCV</sequence>
<evidence type="ECO:0000259" key="2">
    <source>
        <dbReference type="Pfam" id="PF13933"/>
    </source>
</evidence>
<gene>
    <name evidence="3" type="ORF">BJ508DRAFT_366909</name>
</gene>
<dbReference type="STRING" id="1160509.A0A3N4HG33"/>
<evidence type="ECO:0000256" key="1">
    <source>
        <dbReference type="SAM" id="MobiDB-lite"/>
    </source>
</evidence>
<feature type="compositionally biased region" description="Basic and acidic residues" evidence="1">
    <location>
        <begin position="224"/>
        <end position="237"/>
    </location>
</feature>
<dbReference type="GO" id="GO:0009986">
    <property type="term" value="C:cell surface"/>
    <property type="evidence" value="ECO:0007669"/>
    <property type="project" value="TreeGrafter"/>
</dbReference>
<feature type="non-terminal residue" evidence="3">
    <location>
        <position position="1"/>
    </location>
</feature>
<dbReference type="OrthoDB" id="4689212at2759"/>
<organism evidence="3 4">
    <name type="scientific">Ascobolus immersus RN42</name>
    <dbReference type="NCBI Taxonomy" id="1160509"/>
    <lineage>
        <taxon>Eukaryota</taxon>
        <taxon>Fungi</taxon>
        <taxon>Dikarya</taxon>
        <taxon>Ascomycota</taxon>
        <taxon>Pezizomycotina</taxon>
        <taxon>Pezizomycetes</taxon>
        <taxon>Pezizales</taxon>
        <taxon>Ascobolaceae</taxon>
        <taxon>Ascobolus</taxon>
    </lineage>
</organism>
<dbReference type="PANTHER" id="PTHR39399:SF1">
    <property type="entry name" value="PROTEIN ZPS1"/>
    <property type="match status" value="1"/>
</dbReference>
<dbReference type="GO" id="GO:0009277">
    <property type="term" value="C:fungal-type cell wall"/>
    <property type="evidence" value="ECO:0007669"/>
    <property type="project" value="TreeGrafter"/>
</dbReference>
<name>A0A3N4HG33_ASCIM</name>
<feature type="domain" description="Putative peptidase" evidence="2">
    <location>
        <begin position="1"/>
        <end position="197"/>
    </location>
</feature>
<dbReference type="InterPro" id="IPR039124">
    <property type="entry name" value="PRA1-like"/>
</dbReference>